<comment type="caution">
    <text evidence="6">Lacks conserved residue(s) required for the propagation of feature annotation.</text>
</comment>
<keyword evidence="3" id="KW-0805">Transcription regulation</keyword>
<proteinExistence type="predicted"/>
<sequence>MRIEMERPLAWPVRPVPTSADLNVTGTSILIACADRDLGDGMRDAFERNGHRIHVTHNAIAALDTLESDASIGIVAVELARPHFDGLALVERMRRSVARPLQFVIVSAEAAAQDVVRAIHLGVADFVSDPSDGSQLHGALARALTLHQGAANDAGSPPVPEHRRTDALEEAYRHGLALIAAVRSLREGQPVALPQPPAAIPLAEPASRPANAKSGLDILRGLQQSRVARDKFFPKGLFEDPCWDMLLDLMANHLRGRRISVSSLCVASGVAQTTALRRITELNERGLVRRIADERDGRRVFVELTDEGIAALTGYVDHIQSLA</sequence>
<dbReference type="EMBL" id="JAGINP010000001">
    <property type="protein sequence ID" value="MBP2290311.1"/>
    <property type="molecule type" value="Genomic_DNA"/>
</dbReference>
<name>A0ABS4SCL5_9PROT</name>
<dbReference type="RefSeq" id="WP_209762147.1">
    <property type="nucleotide sequence ID" value="NZ_JAGINP010000001.1"/>
</dbReference>
<evidence type="ECO:0000259" key="7">
    <source>
        <dbReference type="PROSITE" id="PS50110"/>
    </source>
</evidence>
<comment type="caution">
    <text evidence="8">The sequence shown here is derived from an EMBL/GenBank/DDBJ whole genome shotgun (WGS) entry which is preliminary data.</text>
</comment>
<dbReference type="Pfam" id="PF13463">
    <property type="entry name" value="HTH_27"/>
    <property type="match status" value="1"/>
</dbReference>
<evidence type="ECO:0000256" key="5">
    <source>
        <dbReference type="ARBA" id="ARBA00023163"/>
    </source>
</evidence>
<keyword evidence="1" id="KW-0597">Phosphoprotein</keyword>
<dbReference type="Gene3D" id="1.10.10.10">
    <property type="entry name" value="Winged helix-like DNA-binding domain superfamily/Winged helix DNA-binding domain"/>
    <property type="match status" value="1"/>
</dbReference>
<dbReference type="Gene3D" id="3.40.50.2300">
    <property type="match status" value="1"/>
</dbReference>
<dbReference type="SMART" id="SM00448">
    <property type="entry name" value="REC"/>
    <property type="match status" value="1"/>
</dbReference>
<dbReference type="Pfam" id="PF00072">
    <property type="entry name" value="Response_reg"/>
    <property type="match status" value="1"/>
</dbReference>
<reference evidence="8 9" key="1">
    <citation type="submission" date="2021-03" db="EMBL/GenBank/DDBJ databases">
        <title>Genomic Encyclopedia of Type Strains, Phase III (KMG-III): the genomes of soil and plant-associated and newly described type strains.</title>
        <authorList>
            <person name="Whitman W."/>
        </authorList>
    </citation>
    <scope>NUCLEOTIDE SEQUENCE [LARGE SCALE GENOMIC DNA]</scope>
    <source>
        <strain evidence="8 9">IMMIB AFH-6</strain>
    </source>
</reference>
<dbReference type="SUPFAM" id="SSF46785">
    <property type="entry name" value="Winged helix' DNA-binding domain"/>
    <property type="match status" value="1"/>
</dbReference>
<keyword evidence="9" id="KW-1185">Reference proteome</keyword>
<dbReference type="Proteomes" id="UP000781958">
    <property type="component" value="Unassembled WGS sequence"/>
</dbReference>
<dbReference type="SUPFAM" id="SSF52172">
    <property type="entry name" value="CheY-like"/>
    <property type="match status" value="1"/>
</dbReference>
<keyword evidence="5" id="KW-0804">Transcription</keyword>
<evidence type="ECO:0000256" key="3">
    <source>
        <dbReference type="ARBA" id="ARBA00023015"/>
    </source>
</evidence>
<keyword evidence="4" id="KW-0238">DNA-binding</keyword>
<evidence type="ECO:0000256" key="4">
    <source>
        <dbReference type="ARBA" id="ARBA00023125"/>
    </source>
</evidence>
<dbReference type="PROSITE" id="PS51257">
    <property type="entry name" value="PROKAR_LIPOPROTEIN"/>
    <property type="match status" value="1"/>
</dbReference>
<dbReference type="InterPro" id="IPR000835">
    <property type="entry name" value="HTH_MarR-typ"/>
</dbReference>
<dbReference type="PANTHER" id="PTHR48111">
    <property type="entry name" value="REGULATOR OF RPOS"/>
    <property type="match status" value="1"/>
</dbReference>
<evidence type="ECO:0000313" key="9">
    <source>
        <dbReference type="Proteomes" id="UP000781958"/>
    </source>
</evidence>
<evidence type="ECO:0000313" key="8">
    <source>
        <dbReference type="EMBL" id="MBP2290311.1"/>
    </source>
</evidence>
<dbReference type="InterPro" id="IPR001789">
    <property type="entry name" value="Sig_transdc_resp-reg_receiver"/>
</dbReference>
<evidence type="ECO:0000256" key="2">
    <source>
        <dbReference type="ARBA" id="ARBA00023012"/>
    </source>
</evidence>
<keyword evidence="2" id="KW-0902">Two-component regulatory system</keyword>
<evidence type="ECO:0000256" key="1">
    <source>
        <dbReference type="ARBA" id="ARBA00022553"/>
    </source>
</evidence>
<accession>A0ABS4SCL5</accession>
<feature type="domain" description="Response regulatory" evidence="7">
    <location>
        <begin position="28"/>
        <end position="144"/>
    </location>
</feature>
<dbReference type="PROSITE" id="PS50110">
    <property type="entry name" value="RESPONSE_REGULATORY"/>
    <property type="match status" value="1"/>
</dbReference>
<organism evidence="8 9">
    <name type="scientific">Azospirillum rugosum</name>
    <dbReference type="NCBI Taxonomy" id="416170"/>
    <lineage>
        <taxon>Bacteria</taxon>
        <taxon>Pseudomonadati</taxon>
        <taxon>Pseudomonadota</taxon>
        <taxon>Alphaproteobacteria</taxon>
        <taxon>Rhodospirillales</taxon>
        <taxon>Azospirillaceae</taxon>
        <taxon>Azospirillum</taxon>
    </lineage>
</organism>
<dbReference type="InterPro" id="IPR039420">
    <property type="entry name" value="WalR-like"/>
</dbReference>
<evidence type="ECO:0000256" key="6">
    <source>
        <dbReference type="PROSITE-ProRule" id="PRU00169"/>
    </source>
</evidence>
<dbReference type="PANTHER" id="PTHR48111:SF1">
    <property type="entry name" value="TWO-COMPONENT RESPONSE REGULATOR ORR33"/>
    <property type="match status" value="1"/>
</dbReference>
<dbReference type="InterPro" id="IPR011006">
    <property type="entry name" value="CheY-like_superfamily"/>
</dbReference>
<protein>
    <submittedName>
        <fullName evidence="8">CheY-like chemotaxis protein</fullName>
    </submittedName>
</protein>
<dbReference type="InterPro" id="IPR036388">
    <property type="entry name" value="WH-like_DNA-bd_sf"/>
</dbReference>
<gene>
    <name evidence="8" type="ORF">J2851_000048</name>
</gene>
<dbReference type="InterPro" id="IPR036390">
    <property type="entry name" value="WH_DNA-bd_sf"/>
</dbReference>